<keyword evidence="11" id="KW-0479">Metal-binding</keyword>
<dbReference type="SUPFAM" id="SSF53098">
    <property type="entry name" value="Ribonuclease H-like"/>
    <property type="match status" value="1"/>
</dbReference>
<evidence type="ECO:0000256" key="27">
    <source>
        <dbReference type="ARBA" id="ARBA00025973"/>
    </source>
</evidence>
<dbReference type="EMBL" id="CP059267">
    <property type="protein sequence ID" value="QLQ78663.1"/>
    <property type="molecule type" value="Genomic_DNA"/>
</dbReference>
<sequence length="730" mass="84145">MRRPSIRSSKADNASDTTGINLESGAEPVFPPLPLIDVKWFPEWMKEFAYFLEQCGRKDIIPDEKGVTVRKPSNYEARWIESLFRINVPKKHYPVWFKQGLERGLSIFEMIMIAFAENREEKNIDTFMEKANYSSAASVESLKTDNASDKTSTSLQSGAEPVFPPLPLIDVSCFSAWMKEFAYFLEQCGLKDIIPDENDVAVREPSDYEARWIEYFFTTSVPKEHYPMWFKQGLEVDLSIFEMIMIAFSENKEEKEIDILDELMEYSYNGEIYPIVYVAQVKKAIEKLEAAGNVFTDSFKCGLLTMGLKGEYAKIRHYLRMRRIEKSMHQILIEMRSIHASQEKSRKSSGENPVSRSIKCSICHKTSHVAKYCDKKLVDKKATIVKAEVKPKKVKDSTSKDTLTKKALKKKTVNHRRAGDLANGEKSEVDFEQDDHHLRVPAWDLSILNIDELVKNGSISGIRLDEIDWKNLEKFPCETCMEGKSSKNKHTMHSGPEYQNEYAPFEFIHVDLFGPVSVPVADMARYMISFIDECTRYKWVFPLVEKDSRSITEKFQELVMFIKTQFDTKVLCFQMDQGSEFMNKKIKRFFRKNQIDSRYTTVDDSRSHERINRVLFNDCLTFLNSVNLPEDLWFYAVKFVTVIRNSLLSSIGDSPRIKAALIGSDASTLLRFGQKVIVNQPKTDSKLHAREMEGYALCPSSTSYGYLIYVPESAERVIDTEYYKVISANV</sequence>
<evidence type="ECO:0000256" key="19">
    <source>
        <dbReference type="ARBA" id="ARBA00022918"/>
    </source>
</evidence>
<reference evidence="32 33" key="1">
    <citation type="submission" date="2020-06" db="EMBL/GenBank/DDBJ databases">
        <title>The yeast mating-type switching endonuclease HO is a domesticated member of an unorthodox homing genetic element family.</title>
        <authorList>
            <person name="Coughlan A.Y."/>
            <person name="Lombardi L."/>
            <person name="Braun-Galleani S."/>
            <person name="Martos A.R."/>
            <person name="Galeote V."/>
            <person name="Bigey F."/>
            <person name="Dequin S."/>
            <person name="Byrne K.P."/>
            <person name="Wolfe K.H."/>
        </authorList>
    </citation>
    <scope>NUCLEOTIDE SEQUENCE [LARGE SCALE GENOMIC DNA]</scope>
    <source>
        <strain evidence="32 33">CBS2947</strain>
    </source>
</reference>
<keyword evidence="9" id="KW-0548">Nucleotidyltransferase</keyword>
<dbReference type="GO" id="GO:0003887">
    <property type="term" value="F:DNA-directed DNA polymerase activity"/>
    <property type="evidence" value="ECO:0007669"/>
    <property type="project" value="UniProtKB-KW"/>
</dbReference>
<evidence type="ECO:0000256" key="22">
    <source>
        <dbReference type="ARBA" id="ARBA00023125"/>
    </source>
</evidence>
<evidence type="ECO:0000256" key="26">
    <source>
        <dbReference type="ARBA" id="ARBA00025615"/>
    </source>
</evidence>
<dbReference type="Pfam" id="PF01021">
    <property type="entry name" value="TYA"/>
    <property type="match status" value="2"/>
</dbReference>
<keyword evidence="6" id="KW-0815">Transposition</keyword>
<dbReference type="GO" id="GO:0005737">
    <property type="term" value="C:cytoplasm"/>
    <property type="evidence" value="ECO:0007669"/>
    <property type="project" value="UniProtKB-SubCell"/>
</dbReference>
<evidence type="ECO:0000256" key="23">
    <source>
        <dbReference type="ARBA" id="ARBA00023172"/>
    </source>
</evidence>
<organism evidence="32 33">
    <name type="scientific">Torulaspora globosa</name>
    <dbReference type="NCBI Taxonomy" id="48254"/>
    <lineage>
        <taxon>Eukaryota</taxon>
        <taxon>Fungi</taxon>
        <taxon>Dikarya</taxon>
        <taxon>Ascomycota</taxon>
        <taxon>Saccharomycotina</taxon>
        <taxon>Saccharomycetes</taxon>
        <taxon>Saccharomycetales</taxon>
        <taxon>Saccharomycetaceae</taxon>
        <taxon>Torulaspora</taxon>
    </lineage>
</organism>
<evidence type="ECO:0000256" key="29">
    <source>
        <dbReference type="ARBA" id="ARBA00049244"/>
    </source>
</evidence>
<evidence type="ECO:0000256" key="18">
    <source>
        <dbReference type="ARBA" id="ARBA00022908"/>
    </source>
</evidence>
<comment type="subcellular location">
    <subcellularLocation>
        <location evidence="4">Cytoplasm</location>
    </subcellularLocation>
    <subcellularLocation>
        <location evidence="3">Nucleus</location>
    </subcellularLocation>
</comment>
<comment type="subunit">
    <text evidence="27">The capsid protein forms a homotrimer, from which the VLPs are assembled. The protease is a homodimer, whose active site consists of two apposed aspartic acid residues.</text>
</comment>
<proteinExistence type="predicted"/>
<keyword evidence="7" id="KW-1188">Viral release from host cell</keyword>
<dbReference type="PANTHER" id="PTHR42648">
    <property type="entry name" value="TRANSPOSASE, PUTATIVE-RELATED"/>
    <property type="match status" value="1"/>
</dbReference>
<keyword evidence="5" id="KW-0963">Cytoplasm</keyword>
<keyword evidence="13" id="KW-0255">Endonuclease</keyword>
<evidence type="ECO:0000256" key="11">
    <source>
        <dbReference type="ARBA" id="ARBA00022723"/>
    </source>
</evidence>
<keyword evidence="14" id="KW-0378">Hydrolase</keyword>
<keyword evidence="24" id="KW-0539">Nucleus</keyword>
<evidence type="ECO:0000256" key="20">
    <source>
        <dbReference type="ARBA" id="ARBA00022932"/>
    </source>
</evidence>
<dbReference type="GO" id="GO:0003677">
    <property type="term" value="F:DNA binding"/>
    <property type="evidence" value="ECO:0007669"/>
    <property type="project" value="UniProtKB-KW"/>
</dbReference>
<evidence type="ECO:0000256" key="30">
    <source>
        <dbReference type="SAM" id="MobiDB-lite"/>
    </source>
</evidence>
<dbReference type="Proteomes" id="UP000510647">
    <property type="component" value="Chromosome 1"/>
</dbReference>
<evidence type="ECO:0000256" key="7">
    <source>
        <dbReference type="ARBA" id="ARBA00022612"/>
    </source>
</evidence>
<dbReference type="GO" id="GO:0005634">
    <property type="term" value="C:nucleus"/>
    <property type="evidence" value="ECO:0007669"/>
    <property type="project" value="UniProtKB-SubCell"/>
</dbReference>
<evidence type="ECO:0000259" key="31">
    <source>
        <dbReference type="PROSITE" id="PS50994"/>
    </source>
</evidence>
<evidence type="ECO:0000256" key="21">
    <source>
        <dbReference type="ARBA" id="ARBA00023113"/>
    </source>
</evidence>
<dbReference type="GO" id="GO:0003723">
    <property type="term" value="F:RNA binding"/>
    <property type="evidence" value="ECO:0007669"/>
    <property type="project" value="UniProtKB-KW"/>
</dbReference>
<comment type="function">
    <text evidence="2">The aspartyl protease (PR) mediates the proteolytic cleavages of the Gag and Gag-Pol polyproteins after assembly of the VLP.</text>
</comment>
<dbReference type="PROSITE" id="PS50994">
    <property type="entry name" value="INTEGRASE"/>
    <property type="match status" value="1"/>
</dbReference>
<name>A0A7H9HN04_9SACH</name>
<feature type="region of interest" description="Disordered" evidence="30">
    <location>
        <begin position="1"/>
        <end position="23"/>
    </location>
</feature>
<dbReference type="GO" id="GO:0046872">
    <property type="term" value="F:metal ion binding"/>
    <property type="evidence" value="ECO:0007669"/>
    <property type="project" value="UniProtKB-KW"/>
</dbReference>
<comment type="catalytic activity">
    <reaction evidence="1">
        <text>Endonucleolytic cleavage to 5'-phosphomonoester.</text>
        <dbReference type="EC" id="3.1.26.4"/>
    </reaction>
</comment>
<evidence type="ECO:0000256" key="1">
    <source>
        <dbReference type="ARBA" id="ARBA00000077"/>
    </source>
</evidence>
<evidence type="ECO:0000256" key="17">
    <source>
        <dbReference type="ARBA" id="ARBA00022884"/>
    </source>
</evidence>
<feature type="domain" description="Integrase catalytic" evidence="31">
    <location>
        <begin position="500"/>
        <end position="614"/>
    </location>
</feature>
<feature type="compositionally biased region" description="Polar residues" evidence="30">
    <location>
        <begin position="1"/>
        <end position="21"/>
    </location>
</feature>
<keyword evidence="22" id="KW-0238">DNA-binding</keyword>
<keyword evidence="10" id="KW-0540">Nuclease</keyword>
<dbReference type="InterPro" id="IPR015820">
    <property type="entry name" value="TYA"/>
</dbReference>
<dbReference type="GO" id="GO:0006310">
    <property type="term" value="P:DNA recombination"/>
    <property type="evidence" value="ECO:0007669"/>
    <property type="project" value="UniProtKB-KW"/>
</dbReference>
<keyword evidence="18" id="KW-0229">DNA integration</keyword>
<keyword evidence="15" id="KW-0067">ATP-binding</keyword>
<dbReference type="GO" id="GO:0005524">
    <property type="term" value="F:ATP binding"/>
    <property type="evidence" value="ECO:0007669"/>
    <property type="project" value="UniProtKB-KW"/>
</dbReference>
<evidence type="ECO:0000256" key="12">
    <source>
        <dbReference type="ARBA" id="ARBA00022741"/>
    </source>
</evidence>
<dbReference type="GO" id="GO:0015074">
    <property type="term" value="P:DNA integration"/>
    <property type="evidence" value="ECO:0007669"/>
    <property type="project" value="UniProtKB-KW"/>
</dbReference>
<comment type="function">
    <text evidence="26">Integrase (IN) targets the VLP to the nucleus, where a subparticle preintegration complex (PIC) containing at least integrase and the newly synthesized dsDNA copy of the retrotransposon must transit the nuclear membrane. Once in the nucleus, integrase performs the integration of the dsDNA into the host genome.</text>
</comment>
<keyword evidence="21" id="KW-0917">Virion maturation</keyword>
<evidence type="ECO:0000256" key="14">
    <source>
        <dbReference type="ARBA" id="ARBA00022801"/>
    </source>
</evidence>
<evidence type="ECO:0000256" key="8">
    <source>
        <dbReference type="ARBA" id="ARBA00022679"/>
    </source>
</evidence>
<evidence type="ECO:0000256" key="9">
    <source>
        <dbReference type="ARBA" id="ARBA00022695"/>
    </source>
</evidence>
<keyword evidence="33" id="KW-1185">Reference proteome</keyword>
<evidence type="ECO:0000256" key="28">
    <source>
        <dbReference type="ARBA" id="ARBA00048173"/>
    </source>
</evidence>
<dbReference type="GO" id="GO:0003964">
    <property type="term" value="F:RNA-directed DNA polymerase activity"/>
    <property type="evidence" value="ECO:0007669"/>
    <property type="project" value="UniProtKB-KW"/>
</dbReference>
<evidence type="ECO:0000313" key="32">
    <source>
        <dbReference type="EMBL" id="QLQ78663.1"/>
    </source>
</evidence>
<evidence type="ECO:0000313" key="33">
    <source>
        <dbReference type="Proteomes" id="UP000510647"/>
    </source>
</evidence>
<dbReference type="InterPro" id="IPR036397">
    <property type="entry name" value="RNaseH_sf"/>
</dbReference>
<evidence type="ECO:0000256" key="3">
    <source>
        <dbReference type="ARBA" id="ARBA00004123"/>
    </source>
</evidence>
<evidence type="ECO:0000256" key="2">
    <source>
        <dbReference type="ARBA" id="ARBA00002180"/>
    </source>
</evidence>
<comment type="catalytic activity">
    <reaction evidence="28">
        <text>DNA(n) + a 2'-deoxyribonucleoside 5'-triphosphate = DNA(n+1) + diphosphate</text>
        <dbReference type="Rhea" id="RHEA:22508"/>
        <dbReference type="Rhea" id="RHEA-COMP:17339"/>
        <dbReference type="Rhea" id="RHEA-COMP:17340"/>
        <dbReference type="ChEBI" id="CHEBI:33019"/>
        <dbReference type="ChEBI" id="CHEBI:61560"/>
        <dbReference type="ChEBI" id="CHEBI:173112"/>
        <dbReference type="EC" id="2.7.7.49"/>
    </reaction>
</comment>
<evidence type="ECO:0000256" key="25">
    <source>
        <dbReference type="ARBA" id="ARBA00025590"/>
    </source>
</evidence>
<comment type="function">
    <text evidence="25">Reverse transcriptase/ribonuclease H (RT) is a multifunctional enzyme that catalyzes the conversion of the retro-elements RNA genome into dsDNA within the VLP. The enzyme displays a DNA polymerase activity that can copy either DNA or RNA templates, and a ribonuclease H (RNase H) activity that cleaves the RNA strand of RNA-DNA heteroduplexes during plus-strand synthesis and hydrolyzes RNA primers. The conversion leads to a linear dsDNA copy of the retrotransposon that includes long terminal repeats (LTRs) at both ends.</text>
</comment>
<evidence type="ECO:0000256" key="10">
    <source>
        <dbReference type="ARBA" id="ARBA00022722"/>
    </source>
</evidence>
<dbReference type="AlphaFoldDB" id="A0A7H9HN04"/>
<comment type="catalytic activity">
    <reaction evidence="29">
        <text>DNA(n) + a 2'-deoxyribonucleoside 5'-triphosphate = DNA(n+1) + diphosphate</text>
        <dbReference type="Rhea" id="RHEA:22508"/>
        <dbReference type="Rhea" id="RHEA-COMP:17339"/>
        <dbReference type="Rhea" id="RHEA-COMP:17340"/>
        <dbReference type="ChEBI" id="CHEBI:33019"/>
        <dbReference type="ChEBI" id="CHEBI:61560"/>
        <dbReference type="ChEBI" id="CHEBI:173112"/>
        <dbReference type="EC" id="2.7.7.7"/>
    </reaction>
</comment>
<dbReference type="Gene3D" id="3.30.420.10">
    <property type="entry name" value="Ribonuclease H-like superfamily/Ribonuclease H"/>
    <property type="match status" value="1"/>
</dbReference>
<keyword evidence="23" id="KW-0233">DNA recombination</keyword>
<keyword evidence="12" id="KW-0547">Nucleotide-binding</keyword>
<evidence type="ECO:0000256" key="4">
    <source>
        <dbReference type="ARBA" id="ARBA00004496"/>
    </source>
</evidence>
<evidence type="ECO:0000256" key="5">
    <source>
        <dbReference type="ARBA" id="ARBA00022490"/>
    </source>
</evidence>
<keyword evidence="8" id="KW-0808">Transferase</keyword>
<evidence type="ECO:0000256" key="15">
    <source>
        <dbReference type="ARBA" id="ARBA00022840"/>
    </source>
</evidence>
<dbReference type="GO" id="GO:0032196">
    <property type="term" value="P:transposition"/>
    <property type="evidence" value="ECO:0007669"/>
    <property type="project" value="UniProtKB-KW"/>
</dbReference>
<dbReference type="InterPro" id="IPR001584">
    <property type="entry name" value="Integrase_cat-core"/>
</dbReference>
<dbReference type="InterPro" id="IPR012337">
    <property type="entry name" value="RNaseH-like_sf"/>
</dbReference>
<evidence type="ECO:0000256" key="16">
    <source>
        <dbReference type="ARBA" id="ARBA00022842"/>
    </source>
</evidence>
<accession>A0A7H9HN04</accession>
<dbReference type="OrthoDB" id="4037325at2759"/>
<dbReference type="GO" id="GO:0004523">
    <property type="term" value="F:RNA-DNA hybrid ribonuclease activity"/>
    <property type="evidence" value="ECO:0007669"/>
    <property type="project" value="UniProtKB-EC"/>
</dbReference>
<dbReference type="InterPro" id="IPR039537">
    <property type="entry name" value="Retrotran_Ty1/copia-like"/>
</dbReference>
<evidence type="ECO:0000256" key="13">
    <source>
        <dbReference type="ARBA" id="ARBA00022759"/>
    </source>
</evidence>
<keyword evidence="20" id="KW-0239">DNA-directed DNA polymerase</keyword>
<evidence type="ECO:0000256" key="24">
    <source>
        <dbReference type="ARBA" id="ARBA00023242"/>
    </source>
</evidence>
<keyword evidence="16" id="KW-0460">Magnesium</keyword>
<evidence type="ECO:0000256" key="6">
    <source>
        <dbReference type="ARBA" id="ARBA00022578"/>
    </source>
</evidence>
<gene>
    <name evidence="32" type="ORF">HG537_0A09110</name>
</gene>
<keyword evidence="19" id="KW-0695">RNA-directed DNA polymerase</keyword>
<keyword evidence="17" id="KW-0694">RNA-binding</keyword>
<protein>
    <recommendedName>
        <fullName evidence="31">Integrase catalytic domain-containing protein</fullName>
    </recommendedName>
</protein>
<dbReference type="PANTHER" id="PTHR42648:SF11">
    <property type="entry name" value="TRANSPOSON TY4-P GAG-POL POLYPROTEIN"/>
    <property type="match status" value="1"/>
</dbReference>